<dbReference type="InterPro" id="IPR036397">
    <property type="entry name" value="RNaseH_sf"/>
</dbReference>
<reference evidence="1 2" key="1">
    <citation type="journal article" date="2009" name="Science">
        <title>Genome sequence, comparative analysis, and population genetics of the domestic horse.</title>
        <authorList>
            <consortium name="Broad Institute Genome Sequencing Platform"/>
            <consortium name="Broad Institute Whole Genome Assembly Team"/>
            <person name="Wade C.M."/>
            <person name="Giulotto E."/>
            <person name="Sigurdsson S."/>
            <person name="Zoli M."/>
            <person name="Gnerre S."/>
            <person name="Imsland F."/>
            <person name="Lear T.L."/>
            <person name="Adelson D.L."/>
            <person name="Bailey E."/>
            <person name="Bellone R.R."/>
            <person name="Bloecker H."/>
            <person name="Distl O."/>
            <person name="Edgar R.C."/>
            <person name="Garber M."/>
            <person name="Leeb T."/>
            <person name="Mauceli E."/>
            <person name="MacLeod J.N."/>
            <person name="Penedo M.C.T."/>
            <person name="Raison J.M."/>
            <person name="Sharpe T."/>
            <person name="Vogel J."/>
            <person name="Andersson L."/>
            <person name="Antczak D.F."/>
            <person name="Biagi T."/>
            <person name="Binns M.M."/>
            <person name="Chowdhary B.P."/>
            <person name="Coleman S.J."/>
            <person name="Della Valle G."/>
            <person name="Fryc S."/>
            <person name="Guerin G."/>
            <person name="Hasegawa T."/>
            <person name="Hill E.W."/>
            <person name="Jurka J."/>
            <person name="Kiialainen A."/>
            <person name="Lindgren G."/>
            <person name="Liu J."/>
            <person name="Magnani E."/>
            <person name="Mickelson J.R."/>
            <person name="Murray J."/>
            <person name="Nergadze S.G."/>
            <person name="Onofrio R."/>
            <person name="Pedroni S."/>
            <person name="Piras M.F."/>
            <person name="Raudsepp T."/>
            <person name="Rocchi M."/>
            <person name="Roeed K.H."/>
            <person name="Ryder O.A."/>
            <person name="Searle S."/>
            <person name="Skow L."/>
            <person name="Swinburne J.E."/>
            <person name="Syvaenen A.C."/>
            <person name="Tozaki T."/>
            <person name="Valberg S.J."/>
            <person name="Vaudin M."/>
            <person name="White J.R."/>
            <person name="Zody M.C."/>
            <person name="Lander E.S."/>
            <person name="Lindblad-Toh K."/>
        </authorList>
    </citation>
    <scope>NUCLEOTIDE SEQUENCE [LARGE SCALE GENOMIC DNA]</scope>
    <source>
        <strain evidence="1 2">Thoroughbred</strain>
    </source>
</reference>
<dbReference type="InterPro" id="IPR012337">
    <property type="entry name" value="RNaseH-like_sf"/>
</dbReference>
<dbReference type="Gene3D" id="3.30.420.10">
    <property type="entry name" value="Ribonuclease H-like superfamily/Ribonuclease H"/>
    <property type="match status" value="1"/>
</dbReference>
<dbReference type="SUPFAM" id="SSF53098">
    <property type="entry name" value="Ribonuclease H-like"/>
    <property type="match status" value="1"/>
</dbReference>
<dbReference type="Ensembl" id="ENSECAT00000106919.1">
    <property type="protein sequence ID" value="ENSECAP00000074517.1"/>
    <property type="gene ID" value="ENSECAG00000052705.1"/>
</dbReference>
<dbReference type="Proteomes" id="UP000002281">
    <property type="component" value="Chromosome 10"/>
</dbReference>
<dbReference type="AlphaFoldDB" id="A0A9L0SI23"/>
<accession>A0A9L0SI23</accession>
<proteinExistence type="predicted"/>
<keyword evidence="2" id="KW-1185">Reference proteome</keyword>
<name>A0A9L0SI23_HORSE</name>
<organism evidence="1 2">
    <name type="scientific">Equus caballus</name>
    <name type="common">Horse</name>
    <dbReference type="NCBI Taxonomy" id="9796"/>
    <lineage>
        <taxon>Eukaryota</taxon>
        <taxon>Metazoa</taxon>
        <taxon>Chordata</taxon>
        <taxon>Craniata</taxon>
        <taxon>Vertebrata</taxon>
        <taxon>Euteleostomi</taxon>
        <taxon>Mammalia</taxon>
        <taxon>Eutheria</taxon>
        <taxon>Laurasiatheria</taxon>
        <taxon>Perissodactyla</taxon>
        <taxon>Equidae</taxon>
        <taxon>Equus</taxon>
    </lineage>
</organism>
<dbReference type="GO" id="GO:0003676">
    <property type="term" value="F:nucleic acid binding"/>
    <property type="evidence" value="ECO:0007669"/>
    <property type="project" value="InterPro"/>
</dbReference>
<protein>
    <recommendedName>
        <fullName evidence="3">RNase H type-1 domain-containing protein</fullName>
    </recommendedName>
</protein>
<reference evidence="1" key="2">
    <citation type="submission" date="2025-08" db="UniProtKB">
        <authorList>
            <consortium name="Ensembl"/>
        </authorList>
    </citation>
    <scope>IDENTIFICATION</scope>
    <source>
        <strain evidence="1">Thoroughbred</strain>
    </source>
</reference>
<evidence type="ECO:0000313" key="1">
    <source>
        <dbReference type="Ensembl" id="ENSECAP00000074517.1"/>
    </source>
</evidence>
<evidence type="ECO:0008006" key="3">
    <source>
        <dbReference type="Google" id="ProtNLM"/>
    </source>
</evidence>
<evidence type="ECO:0000313" key="2">
    <source>
        <dbReference type="Proteomes" id="UP000002281"/>
    </source>
</evidence>
<sequence>MIMYQFMGVANGSAGWSGTWKEHDWKIDDKEVWVRDLWIDLSEQAKNVKMFVSHVNAHQSMTSAEKDSNNRGDRRTCSVDISQSLSPANGLMNKEAMVAGLEIMHGL</sequence>
<reference evidence="1" key="3">
    <citation type="submission" date="2025-09" db="UniProtKB">
        <authorList>
            <consortium name="Ensembl"/>
        </authorList>
    </citation>
    <scope>IDENTIFICATION</scope>
    <source>
        <strain evidence="1">Thoroughbred</strain>
    </source>
</reference>